<evidence type="ECO:0000313" key="10">
    <source>
        <dbReference type="Proteomes" id="UP001597420"/>
    </source>
</evidence>
<accession>A0ABW4NZ96</accession>
<keyword evidence="5" id="KW-0520">NAD</keyword>
<comment type="caution">
    <text evidence="9">The sequence shown here is derived from an EMBL/GenBank/DDBJ whole genome shotgun (WGS) entry which is preliminary data.</text>
</comment>
<evidence type="ECO:0000256" key="3">
    <source>
        <dbReference type="ARBA" id="ARBA00008178"/>
    </source>
</evidence>
<dbReference type="Proteomes" id="UP001597420">
    <property type="component" value="Unassembled WGS sequence"/>
</dbReference>
<dbReference type="InterPro" id="IPR036291">
    <property type="entry name" value="NAD(P)-bd_dom_sf"/>
</dbReference>
<dbReference type="Gene3D" id="3.90.25.10">
    <property type="entry name" value="UDP-galactose 4-epimerase, domain 1"/>
    <property type="match status" value="1"/>
</dbReference>
<dbReference type="CDD" id="cd05246">
    <property type="entry name" value="dTDP_GD_SDR_e"/>
    <property type="match status" value="1"/>
</dbReference>
<sequence>MKKILITGGAGFIGSALIRYILAQTQDWVINVDKLTYASNLDALKIAAEQPRYFFEQVDINDDKNMKRIFQQYQPDCVMHLAAESHVDRSIAGAEAFIQTNIVGTYRLLEVTRGYWETLPESKKANFRFHHISTDEVFGDLNLDEPAFTETSAYRPSSPYSASKAASDHLVRAWQRTYGLPILVTTSSNNYGPYQHAEKLIPFMLQQALHARPLTLYGNGQQRRDWLFVDDHVKALYLVLTQGQVGQTYNIAAQDERTNFCVVTEICYILNHLNERGKLSDFSIDLADIDDFNRLITFVTDRPGHDVRYAMETSKIYTELGWKPEISFAVGLRRTVEWYVNYFSQKY</sequence>
<dbReference type="InterPro" id="IPR020904">
    <property type="entry name" value="Sc_DH/Rdtase_CS"/>
</dbReference>
<dbReference type="PROSITE" id="PS00061">
    <property type="entry name" value="ADH_SHORT"/>
    <property type="match status" value="1"/>
</dbReference>
<evidence type="ECO:0000256" key="7">
    <source>
        <dbReference type="RuleBase" id="RU004473"/>
    </source>
</evidence>
<dbReference type="Pfam" id="PF16363">
    <property type="entry name" value="GDP_Man_Dehyd"/>
    <property type="match status" value="1"/>
</dbReference>
<dbReference type="GO" id="GO:0008460">
    <property type="term" value="F:dTDP-glucose 4,6-dehydratase activity"/>
    <property type="evidence" value="ECO:0007669"/>
    <property type="project" value="UniProtKB-EC"/>
</dbReference>
<evidence type="ECO:0000256" key="5">
    <source>
        <dbReference type="ARBA" id="ARBA00023027"/>
    </source>
</evidence>
<name>A0ABW4NZ96_9PAST</name>
<comment type="cofactor">
    <cofactor evidence="2 7">
        <name>NAD(+)</name>
        <dbReference type="ChEBI" id="CHEBI:57540"/>
    </cofactor>
</comment>
<dbReference type="EC" id="4.2.1.46" evidence="4 7"/>
<evidence type="ECO:0000256" key="6">
    <source>
        <dbReference type="ARBA" id="ARBA00023239"/>
    </source>
</evidence>
<evidence type="ECO:0000256" key="2">
    <source>
        <dbReference type="ARBA" id="ARBA00001911"/>
    </source>
</evidence>
<dbReference type="Gene3D" id="3.40.50.720">
    <property type="entry name" value="NAD(P)-binding Rossmann-like Domain"/>
    <property type="match status" value="1"/>
</dbReference>
<dbReference type="PANTHER" id="PTHR43000">
    <property type="entry name" value="DTDP-D-GLUCOSE 4,6-DEHYDRATASE-RELATED"/>
    <property type="match status" value="1"/>
</dbReference>
<gene>
    <name evidence="9" type="primary">rfbB</name>
    <name evidence="9" type="ORF">ACFSAV_11135</name>
</gene>
<reference evidence="10" key="1">
    <citation type="journal article" date="2019" name="Int. J. Syst. Evol. Microbiol.">
        <title>The Global Catalogue of Microorganisms (GCM) 10K type strain sequencing project: providing services to taxonomists for standard genome sequencing and annotation.</title>
        <authorList>
            <consortium name="The Broad Institute Genomics Platform"/>
            <consortium name="The Broad Institute Genome Sequencing Center for Infectious Disease"/>
            <person name="Wu L."/>
            <person name="Ma J."/>
        </authorList>
    </citation>
    <scope>NUCLEOTIDE SEQUENCE [LARGE SCALE GENOMIC DNA]</scope>
    <source>
        <strain evidence="10">CCM 7950</strain>
    </source>
</reference>
<dbReference type="InterPro" id="IPR005888">
    <property type="entry name" value="dTDP_Gluc_deHydtase"/>
</dbReference>
<evidence type="ECO:0000259" key="8">
    <source>
        <dbReference type="Pfam" id="PF16363"/>
    </source>
</evidence>
<dbReference type="SUPFAM" id="SSF51735">
    <property type="entry name" value="NAD(P)-binding Rossmann-fold domains"/>
    <property type="match status" value="1"/>
</dbReference>
<comment type="catalytic activity">
    <reaction evidence="1 7">
        <text>dTDP-alpha-D-glucose = dTDP-4-dehydro-6-deoxy-alpha-D-glucose + H2O</text>
        <dbReference type="Rhea" id="RHEA:17221"/>
        <dbReference type="ChEBI" id="CHEBI:15377"/>
        <dbReference type="ChEBI" id="CHEBI:57477"/>
        <dbReference type="ChEBI" id="CHEBI:57649"/>
        <dbReference type="EC" id="4.2.1.46"/>
    </reaction>
</comment>
<dbReference type="NCBIfam" id="TIGR01181">
    <property type="entry name" value="dTDP_gluc_dehyt"/>
    <property type="match status" value="1"/>
</dbReference>
<proteinExistence type="inferred from homology"/>
<organism evidence="9 10">
    <name type="scientific">Pasteurella oralis</name>
    <dbReference type="NCBI Taxonomy" id="1071947"/>
    <lineage>
        <taxon>Bacteria</taxon>
        <taxon>Pseudomonadati</taxon>
        <taxon>Pseudomonadota</taxon>
        <taxon>Gammaproteobacteria</taxon>
        <taxon>Pasteurellales</taxon>
        <taxon>Pasteurellaceae</taxon>
        <taxon>Pasteurella</taxon>
    </lineage>
</organism>
<evidence type="ECO:0000256" key="1">
    <source>
        <dbReference type="ARBA" id="ARBA00001539"/>
    </source>
</evidence>
<evidence type="ECO:0000313" key="9">
    <source>
        <dbReference type="EMBL" id="MFD1806912.1"/>
    </source>
</evidence>
<comment type="similarity">
    <text evidence="3 7">Belongs to the NAD(P)-dependent epimerase/dehydratase family. dTDP-glucose dehydratase subfamily.</text>
</comment>
<protein>
    <recommendedName>
        <fullName evidence="4 7">dTDP-glucose 4,6-dehydratase</fullName>
        <ecNumber evidence="4 7">4.2.1.46</ecNumber>
    </recommendedName>
</protein>
<feature type="domain" description="NAD(P)-binding" evidence="8">
    <location>
        <begin position="5"/>
        <end position="334"/>
    </location>
</feature>
<keyword evidence="6 7" id="KW-0456">Lyase</keyword>
<evidence type="ECO:0000256" key="4">
    <source>
        <dbReference type="ARBA" id="ARBA00011990"/>
    </source>
</evidence>
<keyword evidence="10" id="KW-1185">Reference proteome</keyword>
<dbReference type="EMBL" id="JBHUFP010000025">
    <property type="protein sequence ID" value="MFD1806912.1"/>
    <property type="molecule type" value="Genomic_DNA"/>
</dbReference>
<dbReference type="RefSeq" id="WP_379099661.1">
    <property type="nucleotide sequence ID" value="NZ_JBHUFP010000025.1"/>
</dbReference>
<dbReference type="InterPro" id="IPR016040">
    <property type="entry name" value="NAD(P)-bd_dom"/>
</dbReference>